<feature type="transmembrane region" description="Helical" evidence="9">
    <location>
        <begin position="37"/>
        <end position="58"/>
    </location>
</feature>
<evidence type="ECO:0000256" key="9">
    <source>
        <dbReference type="SAM" id="Phobius"/>
    </source>
</evidence>
<sequence>MGEAENPTGQQPQQRWVDWLYRRFELAAHQTTIRTEILAGITTFMTMAYILVVNPQILSNAIYLQKPQDLFAELVIATGISAALATFQMGLTTNYPFALAPGMGLNAFFAFSVVLKLGIEWRVALTAIFLEGLLFIALTLSKLRSQIIQAIPASLKQAIAAGIGLFIAYIALSGNPKLGGVGLIVADPVTKTALGPLNEPPTLMAIAGLIITTALVARRVKGALLWGILATALLGWILGVSPWPTAILGIPHWPTHLFGQAIVGLAGISNTQFWDFVTVTFVFLFIDLFDTVGTLAGVGLQSGYVNERGDLPKASQAFMADAVGTTVGAVLGTSTVTAYIESAAGVAVGGRTGLTAMVVGVLFTLSIFFIPLLIAIPAYATVPALVLVGVLMMGNVRSIPWDDPAEAIPAFLTILLMPLSYSIAEGLAIGFIAYPLVKSFQGKMREVSGFVWALAGVFVLRFVLLALNIGG</sequence>
<evidence type="ECO:0000256" key="7">
    <source>
        <dbReference type="ARBA" id="ARBA00023136"/>
    </source>
</evidence>
<dbReference type="PIRSF" id="PIRSF005353">
    <property type="entry name" value="PbuG"/>
    <property type="match status" value="1"/>
</dbReference>
<evidence type="ECO:0000313" key="10">
    <source>
        <dbReference type="EMBL" id="ACL43619.1"/>
    </source>
</evidence>
<dbReference type="OrthoDB" id="9808458at2"/>
<dbReference type="AlphaFoldDB" id="B8HMK4"/>
<keyword evidence="4 8" id="KW-1003">Cell membrane</keyword>
<feature type="transmembrane region" description="Helical" evidence="9">
    <location>
        <begin position="70"/>
        <end position="87"/>
    </location>
</feature>
<accession>B8HMK4</accession>
<feature type="transmembrane region" description="Helical" evidence="9">
    <location>
        <begin position="276"/>
        <end position="298"/>
    </location>
</feature>
<comment type="subcellular location">
    <subcellularLocation>
        <location evidence="1 8">Cell membrane</location>
        <topology evidence="1 8">Multi-pass membrane protein</topology>
    </subcellularLocation>
</comment>
<dbReference type="KEGG" id="cyn:Cyan7425_1240"/>
<proteinExistence type="inferred from homology"/>
<keyword evidence="5 8" id="KW-0812">Transmembrane</keyword>
<dbReference type="InterPro" id="IPR045018">
    <property type="entry name" value="Azg-like"/>
</dbReference>
<protein>
    <submittedName>
        <fullName evidence="10">Xanthine/uracil/vitamin C permease</fullName>
    </submittedName>
</protein>
<feature type="transmembrane region" description="Helical" evidence="9">
    <location>
        <begin position="352"/>
        <end position="370"/>
    </location>
</feature>
<organism evidence="10">
    <name type="scientific">Cyanothece sp. (strain PCC 7425 / ATCC 29141)</name>
    <dbReference type="NCBI Taxonomy" id="395961"/>
    <lineage>
        <taxon>Bacteria</taxon>
        <taxon>Bacillati</taxon>
        <taxon>Cyanobacteriota</taxon>
        <taxon>Cyanophyceae</taxon>
        <taxon>Gomontiellales</taxon>
        <taxon>Cyanothecaceae</taxon>
        <taxon>Cyanothece</taxon>
    </lineage>
</organism>
<feature type="transmembrane region" description="Helical" evidence="9">
    <location>
        <begin position="250"/>
        <end position="269"/>
    </location>
</feature>
<feature type="transmembrane region" description="Helical" evidence="9">
    <location>
        <begin position="408"/>
        <end position="437"/>
    </location>
</feature>
<dbReference type="PANTHER" id="PTHR43337">
    <property type="entry name" value="XANTHINE/URACIL PERMEASE C887.17-RELATED"/>
    <property type="match status" value="1"/>
</dbReference>
<dbReference type="eggNOG" id="COG2252">
    <property type="taxonomic scope" value="Bacteria"/>
</dbReference>
<evidence type="ECO:0000256" key="8">
    <source>
        <dbReference type="PIRNR" id="PIRNR005353"/>
    </source>
</evidence>
<gene>
    <name evidence="10" type="ordered locus">Cyan7425_1240</name>
</gene>
<feature type="transmembrane region" description="Helical" evidence="9">
    <location>
        <begin position="376"/>
        <end position="396"/>
    </location>
</feature>
<dbReference type="PANTHER" id="PTHR43337:SF1">
    <property type="entry name" value="XANTHINE_URACIL PERMEASE C887.17-RELATED"/>
    <property type="match status" value="1"/>
</dbReference>
<evidence type="ECO:0000256" key="2">
    <source>
        <dbReference type="ARBA" id="ARBA00005697"/>
    </source>
</evidence>
<dbReference type="GO" id="GO:0005886">
    <property type="term" value="C:plasma membrane"/>
    <property type="evidence" value="ECO:0007669"/>
    <property type="project" value="UniProtKB-SubCell"/>
</dbReference>
<dbReference type="GO" id="GO:0005345">
    <property type="term" value="F:purine nucleobase transmembrane transporter activity"/>
    <property type="evidence" value="ECO:0007669"/>
    <property type="project" value="TreeGrafter"/>
</dbReference>
<feature type="transmembrane region" description="Helical" evidence="9">
    <location>
        <begin position="318"/>
        <end position="340"/>
    </location>
</feature>
<keyword evidence="7 8" id="KW-0472">Membrane</keyword>
<evidence type="ECO:0000256" key="5">
    <source>
        <dbReference type="ARBA" id="ARBA00022692"/>
    </source>
</evidence>
<feature type="transmembrane region" description="Helical" evidence="9">
    <location>
        <begin position="224"/>
        <end position="244"/>
    </location>
</feature>
<dbReference type="HOGENOM" id="CLU_024508_0_1_3"/>
<dbReference type="InterPro" id="IPR026033">
    <property type="entry name" value="Azg-like_bact_archaea"/>
</dbReference>
<dbReference type="STRING" id="395961.Cyan7425_1240"/>
<feature type="transmembrane region" description="Helical" evidence="9">
    <location>
        <begin position="449"/>
        <end position="469"/>
    </location>
</feature>
<evidence type="ECO:0000256" key="6">
    <source>
        <dbReference type="ARBA" id="ARBA00022989"/>
    </source>
</evidence>
<evidence type="ECO:0000256" key="3">
    <source>
        <dbReference type="ARBA" id="ARBA00022448"/>
    </source>
</evidence>
<feature type="transmembrane region" description="Helical" evidence="9">
    <location>
        <begin position="200"/>
        <end position="217"/>
    </location>
</feature>
<feature type="transmembrane region" description="Helical" evidence="9">
    <location>
        <begin position="94"/>
        <end position="115"/>
    </location>
</feature>
<keyword evidence="6 8" id="KW-1133">Transmembrane helix</keyword>
<evidence type="ECO:0000256" key="4">
    <source>
        <dbReference type="ARBA" id="ARBA00022475"/>
    </source>
</evidence>
<evidence type="ECO:0000256" key="1">
    <source>
        <dbReference type="ARBA" id="ARBA00004651"/>
    </source>
</evidence>
<dbReference type="Pfam" id="PF00860">
    <property type="entry name" value="Xan_ur_permease"/>
    <property type="match status" value="1"/>
</dbReference>
<dbReference type="EMBL" id="CP001344">
    <property type="protein sequence ID" value="ACL43619.1"/>
    <property type="molecule type" value="Genomic_DNA"/>
</dbReference>
<dbReference type="InterPro" id="IPR006043">
    <property type="entry name" value="NCS2"/>
</dbReference>
<keyword evidence="3 8" id="KW-0813">Transport</keyword>
<comment type="similarity">
    <text evidence="2 8">Belongs to the nucleobase:cation symporter-2 (NCS2) (TC 2.A.40) family. Azg-like subfamily.</text>
</comment>
<reference evidence="10" key="1">
    <citation type="submission" date="2009-01" db="EMBL/GenBank/DDBJ databases">
        <title>Complete sequence of chromosome Cyanothece sp. PCC 7425.</title>
        <authorList>
            <consortium name="US DOE Joint Genome Institute"/>
            <person name="Lucas S."/>
            <person name="Copeland A."/>
            <person name="Lapidus A."/>
            <person name="Glavina del Rio T."/>
            <person name="Dalin E."/>
            <person name="Tice H."/>
            <person name="Bruce D."/>
            <person name="Goodwin L."/>
            <person name="Pitluck S."/>
            <person name="Sims D."/>
            <person name="Meineke L."/>
            <person name="Brettin T."/>
            <person name="Detter J.C."/>
            <person name="Han C."/>
            <person name="Larimer F."/>
            <person name="Land M."/>
            <person name="Hauser L."/>
            <person name="Kyrpides N."/>
            <person name="Ovchinnikova G."/>
            <person name="Liberton M."/>
            <person name="Stoeckel J."/>
            <person name="Banerjee A."/>
            <person name="Singh A."/>
            <person name="Page L."/>
            <person name="Sato H."/>
            <person name="Zhao L."/>
            <person name="Sherman L."/>
            <person name="Pakrasi H."/>
            <person name="Richardson P."/>
        </authorList>
    </citation>
    <scope>NUCLEOTIDE SEQUENCE</scope>
    <source>
        <strain evidence="10">PCC 7425</strain>
    </source>
</reference>
<name>B8HMK4_CYAP4</name>